<evidence type="ECO:0000313" key="3">
    <source>
        <dbReference type="Proteomes" id="UP000823388"/>
    </source>
</evidence>
<comment type="caution">
    <text evidence="2">The sequence shown here is derived from an EMBL/GenBank/DDBJ whole genome shotgun (WGS) entry which is preliminary data.</text>
</comment>
<sequence length="356" mass="38666">MAPCFAPAISSQLSWLSEMEGSSNLREVIVCNPSLLSKKKKVADMLNKHQKMFVGLADRVAREQWQSMELQIEKTFSLKESHAEICHIASRSAHMVEILREIKGSALQALVVTCGGLNCSISRSDAVSIIKNHFSDEVSDDEEEFLNEIKLEFLGYSVEDEHNLLDEDGMLQGETTFDDLVEDEHNLLDEDGMLQGETTFDDLLQHVLYIFGHEHLENSVLECCNKASKALEKNLDGLLSDAEASGIIRAQAETMGDLLQNPSLIGSDSEVAVNLKYLRFGGGTSDEFSDLGDEEGPEEELGLSSEGLAAARELLGNDGGAASVAAATPADGAAAAAAPVEEKKEWKECDDDMGPL</sequence>
<gene>
    <name evidence="2" type="ORF">PVAP13_4KG400988</name>
</gene>
<dbReference type="Proteomes" id="UP000823388">
    <property type="component" value="Chromosome 4K"/>
</dbReference>
<reference evidence="2 3" key="1">
    <citation type="submission" date="2020-05" db="EMBL/GenBank/DDBJ databases">
        <title>WGS assembly of Panicum virgatum.</title>
        <authorList>
            <person name="Lovell J.T."/>
            <person name="Jenkins J."/>
            <person name="Shu S."/>
            <person name="Juenger T.E."/>
            <person name="Schmutz J."/>
        </authorList>
    </citation>
    <scope>NUCLEOTIDE SEQUENCE [LARGE SCALE GENOMIC DNA]</scope>
    <source>
        <strain evidence="3">cv. AP13</strain>
    </source>
</reference>
<feature type="region of interest" description="Disordered" evidence="1">
    <location>
        <begin position="335"/>
        <end position="356"/>
    </location>
</feature>
<evidence type="ECO:0000256" key="1">
    <source>
        <dbReference type="SAM" id="MobiDB-lite"/>
    </source>
</evidence>
<protein>
    <submittedName>
        <fullName evidence="2">Uncharacterized protein</fullName>
    </submittedName>
</protein>
<keyword evidence="3" id="KW-1185">Reference proteome</keyword>
<evidence type="ECO:0000313" key="2">
    <source>
        <dbReference type="EMBL" id="KAG2613040.1"/>
    </source>
</evidence>
<organism evidence="2 3">
    <name type="scientific">Panicum virgatum</name>
    <name type="common">Blackwell switchgrass</name>
    <dbReference type="NCBI Taxonomy" id="38727"/>
    <lineage>
        <taxon>Eukaryota</taxon>
        <taxon>Viridiplantae</taxon>
        <taxon>Streptophyta</taxon>
        <taxon>Embryophyta</taxon>
        <taxon>Tracheophyta</taxon>
        <taxon>Spermatophyta</taxon>
        <taxon>Magnoliopsida</taxon>
        <taxon>Liliopsida</taxon>
        <taxon>Poales</taxon>
        <taxon>Poaceae</taxon>
        <taxon>PACMAD clade</taxon>
        <taxon>Panicoideae</taxon>
        <taxon>Panicodae</taxon>
        <taxon>Paniceae</taxon>
        <taxon>Panicinae</taxon>
        <taxon>Panicum</taxon>
        <taxon>Panicum sect. Hiantes</taxon>
    </lineage>
</organism>
<accession>A0A8T0TQA9</accession>
<name>A0A8T0TQA9_PANVG</name>
<dbReference type="EMBL" id="CM029043">
    <property type="protein sequence ID" value="KAG2613040.1"/>
    <property type="molecule type" value="Genomic_DNA"/>
</dbReference>
<proteinExistence type="predicted"/>
<dbReference type="AlphaFoldDB" id="A0A8T0TQA9"/>